<dbReference type="Proteomes" id="UP000281488">
    <property type="component" value="Unassembled WGS sequence"/>
</dbReference>
<protein>
    <submittedName>
        <fullName evidence="4">CsbD family protein</fullName>
    </submittedName>
</protein>
<dbReference type="AlphaFoldDB" id="A0A2S7M3G4"/>
<dbReference type="Proteomes" id="UP000292223">
    <property type="component" value="Unassembled WGS sequence"/>
</dbReference>
<sequence length="64" mass="6910">MTDKGTTDKIKGKAKEVTGDVTGDDKQKAEGFLDQAIAKVKEVASDAKDKVEDVVEDAKEKLDK</sequence>
<comment type="caution">
    <text evidence="4">The sequence shown here is derived from an EMBL/GenBank/DDBJ whole genome shotgun (WGS) entry which is preliminary data.</text>
</comment>
<dbReference type="InterPro" id="IPR036629">
    <property type="entry name" value="YjbJ_sf"/>
</dbReference>
<accession>A0A2S7M3G4</accession>
<dbReference type="Gene3D" id="1.10.1470.10">
    <property type="entry name" value="YjbJ"/>
    <property type="match status" value="1"/>
</dbReference>
<dbReference type="SUPFAM" id="SSF69047">
    <property type="entry name" value="Hypothetical protein YjbJ"/>
    <property type="match status" value="1"/>
</dbReference>
<proteinExistence type="inferred from homology"/>
<reference evidence="4 6" key="2">
    <citation type="submission" date="2019-02" db="EMBL/GenBank/DDBJ databases">
        <title>From farm to fork: dissemination of Tn554::fexA-optrA in linezolid-resistant Enterococcus faecalis clones from chicken feces and meat in Tunisia.</title>
        <authorList>
            <person name="Tedim A.P."/>
            <person name="Elghaieb H."/>
            <person name="Abbassi M.S."/>
            <person name="Novais C."/>
            <person name="Hassen A."/>
            <person name="Peixe L."/>
            <person name="Freitas A.R."/>
        </authorList>
    </citation>
    <scope>NUCLEOTIDE SEQUENCE [LARGE SCALE GENOMIC DNA]</scope>
    <source>
        <strain evidence="4 6">728T</strain>
    </source>
</reference>
<name>A0A2S7M3G4_ENTFL</name>
<comment type="similarity">
    <text evidence="1">Belongs to the UPF0337 (CsbD) family.</text>
</comment>
<dbReference type="Pfam" id="PF05532">
    <property type="entry name" value="CsbD"/>
    <property type="match status" value="1"/>
</dbReference>
<gene>
    <name evidence="3" type="ORF">EGW16_15425</name>
    <name evidence="4" type="ORF">EU507_14905</name>
</gene>
<dbReference type="EMBL" id="RKMZ01000013">
    <property type="protein sequence ID" value="ROX29551.1"/>
    <property type="molecule type" value="Genomic_DNA"/>
</dbReference>
<dbReference type="InterPro" id="IPR008462">
    <property type="entry name" value="CsbD"/>
</dbReference>
<organism evidence="4 6">
    <name type="scientific">Enterococcus faecalis</name>
    <name type="common">Streptococcus faecalis</name>
    <dbReference type="NCBI Taxonomy" id="1351"/>
    <lineage>
        <taxon>Bacteria</taxon>
        <taxon>Bacillati</taxon>
        <taxon>Bacillota</taxon>
        <taxon>Bacilli</taxon>
        <taxon>Lactobacillales</taxon>
        <taxon>Enterococcaceae</taxon>
        <taxon>Enterococcus</taxon>
    </lineage>
</organism>
<dbReference type="RefSeq" id="WP_010709608.1">
    <property type="nucleotide sequence ID" value="NZ_CP091901.1"/>
</dbReference>
<evidence type="ECO:0000313" key="4">
    <source>
        <dbReference type="EMBL" id="RYU29550.1"/>
    </source>
</evidence>
<feature type="domain" description="CsbD-like" evidence="2">
    <location>
        <begin position="4"/>
        <end position="53"/>
    </location>
</feature>
<reference evidence="3 5" key="1">
    <citation type="submission" date="2018-10" db="EMBL/GenBank/DDBJ databases">
        <title>Genotypes and phenotypes of Enterococci isolated from broiler chickens.</title>
        <authorList>
            <person name="Muhammad A.R."/>
            <person name="Diarra M.S."/>
        </authorList>
    </citation>
    <scope>NUCLEOTIDE SEQUENCE [LARGE SCALE GENOMIC DNA]</scope>
    <source>
        <strain evidence="3 5">LIT2 A36'</strain>
    </source>
</reference>
<evidence type="ECO:0000313" key="3">
    <source>
        <dbReference type="EMBL" id="ROX29551.1"/>
    </source>
</evidence>
<evidence type="ECO:0000259" key="2">
    <source>
        <dbReference type="Pfam" id="PF05532"/>
    </source>
</evidence>
<evidence type="ECO:0000313" key="5">
    <source>
        <dbReference type="Proteomes" id="UP000281488"/>
    </source>
</evidence>
<dbReference type="EMBL" id="SEWT01000013">
    <property type="protein sequence ID" value="RYU29550.1"/>
    <property type="molecule type" value="Genomic_DNA"/>
</dbReference>
<evidence type="ECO:0000313" key="6">
    <source>
        <dbReference type="Proteomes" id="UP000292223"/>
    </source>
</evidence>
<evidence type="ECO:0000256" key="1">
    <source>
        <dbReference type="ARBA" id="ARBA00009129"/>
    </source>
</evidence>